<dbReference type="PRINTS" id="PR00463">
    <property type="entry name" value="EP450I"/>
</dbReference>
<keyword evidence="3" id="KW-0408">Iron</keyword>
<dbReference type="Gene3D" id="1.10.630.10">
    <property type="entry name" value="Cytochrome P450"/>
    <property type="match status" value="1"/>
</dbReference>
<dbReference type="Pfam" id="PF00067">
    <property type="entry name" value="p450"/>
    <property type="match status" value="1"/>
</dbReference>
<dbReference type="OMA" id="GSDANIW"/>
<dbReference type="RefSeq" id="XP_013241112.1">
    <property type="nucleotide sequence ID" value="XM_013385658.1"/>
</dbReference>
<evidence type="ECO:0000256" key="1">
    <source>
        <dbReference type="ARBA" id="ARBA00010617"/>
    </source>
</evidence>
<dbReference type="STRING" id="1037660.A0A066VLN9"/>
<dbReference type="GO" id="GO:0004497">
    <property type="term" value="F:monooxygenase activity"/>
    <property type="evidence" value="ECO:0007669"/>
    <property type="project" value="InterPro"/>
</dbReference>
<reference evidence="5 6" key="1">
    <citation type="submission" date="2014-05" db="EMBL/GenBank/DDBJ databases">
        <title>Draft genome sequence of a rare smut relative, Tilletiaria anomala UBC 951.</title>
        <authorList>
            <consortium name="DOE Joint Genome Institute"/>
            <person name="Toome M."/>
            <person name="Kuo A."/>
            <person name="Henrissat B."/>
            <person name="Lipzen A."/>
            <person name="Tritt A."/>
            <person name="Yoshinaga Y."/>
            <person name="Zane M."/>
            <person name="Barry K."/>
            <person name="Grigoriev I.V."/>
            <person name="Spatafora J.W."/>
            <person name="Aimea M.C."/>
        </authorList>
    </citation>
    <scope>NUCLEOTIDE SEQUENCE [LARGE SCALE GENOMIC DNA]</scope>
    <source>
        <strain evidence="5 6">UBC 951</strain>
    </source>
</reference>
<comment type="similarity">
    <text evidence="1">Belongs to the cytochrome P450 family.</text>
</comment>
<feature type="binding site" description="axial binding residue" evidence="3">
    <location>
        <position position="593"/>
    </location>
    <ligand>
        <name>heme</name>
        <dbReference type="ChEBI" id="CHEBI:30413"/>
    </ligand>
    <ligandPart>
        <name>Fe</name>
        <dbReference type="ChEBI" id="CHEBI:18248"/>
    </ligandPart>
</feature>
<comment type="cofactor">
    <cofactor evidence="3">
        <name>heme</name>
        <dbReference type="ChEBI" id="CHEBI:30413"/>
    </cofactor>
</comment>
<dbReference type="InterPro" id="IPR050121">
    <property type="entry name" value="Cytochrome_P450_monoxygenase"/>
</dbReference>
<dbReference type="OrthoDB" id="1470350at2759"/>
<dbReference type="PRINTS" id="PR00385">
    <property type="entry name" value="P450"/>
</dbReference>
<dbReference type="HOGENOM" id="CLU_001570_5_11_1"/>
<gene>
    <name evidence="5" type="ORF">K437DRAFT_8821</name>
</gene>
<dbReference type="PANTHER" id="PTHR24305">
    <property type="entry name" value="CYTOCHROME P450"/>
    <property type="match status" value="1"/>
</dbReference>
<dbReference type="EMBL" id="JMSN01000101">
    <property type="protein sequence ID" value="KDN39684.1"/>
    <property type="molecule type" value="Genomic_DNA"/>
</dbReference>
<dbReference type="InterPro" id="IPR002401">
    <property type="entry name" value="Cyt_P450_E_grp-I"/>
</dbReference>
<dbReference type="Proteomes" id="UP000027361">
    <property type="component" value="Unassembled WGS sequence"/>
</dbReference>
<keyword evidence="3" id="KW-0479">Metal-binding</keyword>
<dbReference type="GeneID" id="25267910"/>
<evidence type="ECO:0000313" key="5">
    <source>
        <dbReference type="EMBL" id="KDN39684.1"/>
    </source>
</evidence>
<keyword evidence="6" id="KW-1185">Reference proteome</keyword>
<comment type="caution">
    <text evidence="5">The sequence shown here is derived from an EMBL/GenBank/DDBJ whole genome shotgun (WGS) entry which is preliminary data.</text>
</comment>
<dbReference type="GO" id="GO:0005506">
    <property type="term" value="F:iron ion binding"/>
    <property type="evidence" value="ECO:0007669"/>
    <property type="project" value="InterPro"/>
</dbReference>
<evidence type="ECO:0000313" key="6">
    <source>
        <dbReference type="Proteomes" id="UP000027361"/>
    </source>
</evidence>
<keyword evidence="3" id="KW-0349">Heme</keyword>
<dbReference type="GO" id="GO:0020037">
    <property type="term" value="F:heme binding"/>
    <property type="evidence" value="ECO:0007669"/>
    <property type="project" value="InterPro"/>
</dbReference>
<dbReference type="SUPFAM" id="SSF48264">
    <property type="entry name" value="Cytochrome P450"/>
    <property type="match status" value="1"/>
</dbReference>
<dbReference type="PANTHER" id="PTHR24305:SF166">
    <property type="entry name" value="CYTOCHROME P450 12A4, MITOCHONDRIAL-RELATED"/>
    <property type="match status" value="1"/>
</dbReference>
<name>A0A066VLN9_TILAU</name>
<feature type="region of interest" description="Disordered" evidence="4">
    <location>
        <begin position="366"/>
        <end position="386"/>
    </location>
</feature>
<dbReference type="InterPro" id="IPR036396">
    <property type="entry name" value="Cyt_P450_sf"/>
</dbReference>
<evidence type="ECO:0000256" key="3">
    <source>
        <dbReference type="PIRSR" id="PIRSR602401-1"/>
    </source>
</evidence>
<keyword evidence="2" id="KW-0560">Oxidoreductase</keyword>
<dbReference type="GO" id="GO:0016705">
    <property type="term" value="F:oxidoreductase activity, acting on paired donors, with incorporation or reduction of molecular oxygen"/>
    <property type="evidence" value="ECO:0007669"/>
    <property type="project" value="InterPro"/>
</dbReference>
<dbReference type="AlphaFoldDB" id="A0A066VLN9"/>
<protein>
    <submittedName>
        <fullName evidence="5">Cytochrome P450</fullName>
    </submittedName>
</protein>
<evidence type="ECO:0000256" key="4">
    <source>
        <dbReference type="SAM" id="MobiDB-lite"/>
    </source>
</evidence>
<dbReference type="InterPro" id="IPR001128">
    <property type="entry name" value="Cyt_P450"/>
</dbReference>
<organism evidence="5 6">
    <name type="scientific">Tilletiaria anomala (strain ATCC 24038 / CBS 436.72 / UBC 951)</name>
    <dbReference type="NCBI Taxonomy" id="1037660"/>
    <lineage>
        <taxon>Eukaryota</taxon>
        <taxon>Fungi</taxon>
        <taxon>Dikarya</taxon>
        <taxon>Basidiomycota</taxon>
        <taxon>Ustilaginomycotina</taxon>
        <taxon>Exobasidiomycetes</taxon>
        <taxon>Georgefischeriales</taxon>
        <taxon>Tilletiariaceae</taxon>
        <taxon>Tilletiaria</taxon>
    </lineage>
</organism>
<sequence length="654" mass="71870">MLPSSSDNVTTGLLHAAAMATMRGMEPHPASSSAGIRGVQLSTPICLLLLLLLVCVRQRIWPDKKNAVALVPDCAQLSGPDLRRTAGTLLWGHYRMRNNSRDGPLAVETSWAQQYGAIYRYKGFFNADRIVISDPRLLHHLHKTHSTSFPKPTGTRRVIEQMLGHGIITSEGPEHRRQRLALEPLFSPSAIRRHYSSIDRHARILAQAVHAHVVLSHPPPGDAAAAAHFPAAPRFSPAFAARLARDLQPAAAMDGTVVDVMHWASRCTLDMLGSAIFGATFDSASEDGDGSEIDPKVQRLHRATADVEQRTSVLNIWEMLGIELTSHRLLPAALGLKILPTLRAARALREAVADMAKDVLERMKLDEPPSLGHSNPAGASSSGVNDSKAVHQGFLQRLMSVKGDEKLSDDDIIQQLVTLIIVGHETTSTALSWTLHCLARHPEVQEKLRGELRSAAVAELPQDGPARVDTILHRLPYWDKVVREALRLYTPVPVTRRQADHDTVVPLRDEVCLRNGARTRHIAVRKGTALTVHSWALHRDPRIWGADAHEFNPDRPQPGASTLKSQEGCDGEGGGRPQACIDYMPFLVGSRSCVGQRFALLQLKLLLFHLVTRFDFRPLPNVEIGHVQIIALRPLVKGFEADGGQLPLLVRALD</sequence>
<proteinExistence type="inferred from homology"/>
<accession>A0A066VLN9</accession>
<dbReference type="InParanoid" id="A0A066VLN9"/>
<evidence type="ECO:0000256" key="2">
    <source>
        <dbReference type="ARBA" id="ARBA00023002"/>
    </source>
</evidence>